<dbReference type="InterPro" id="IPR051057">
    <property type="entry name" value="PI-PLC_domain"/>
</dbReference>
<sequence length="448" mass="51968">MSRWQKNIVLMNSTLYDWKKISEHLPATRITYPEQSKLIRSRSLFQLILIHYSEQDIINDYFEIKYQIMDSKNSTFIIRGKIEGVKEPDLEIYLDNLETESQTKNSVVILPLRQKYKYLLFFIGEEDHYIGPSIKTESWMQDYRNILGNHSIGEICIPGSHDAGMSSVTWKTLLAGECNTLTQTNNILGQLKLGIRYFDIRPVIQDNKFYTGHYAKIAFIWEGSNGESLDSIIDGINEFTKNNNEVIIIRLDHSLTLDVCFFCTYRKFNQNEWFKLFDKLSKVNHLYHHDSSDDITKLTVNTLTNNGTRPAVLFLVENKKTSIDLGKYKNEGFFYISDINMFDNYSKTNDLSEMADDQIKKMKKYSPSQYFLLSWTLTQDGVQASTCGVIDSYSIKNLADHANNDLAQNLYPYITKTIYPNIIHIDNVKDDIVATISLAINWTVFSYK</sequence>
<dbReference type="GO" id="GO:0008081">
    <property type="term" value="F:phosphoric diester hydrolase activity"/>
    <property type="evidence" value="ECO:0007669"/>
    <property type="project" value="InterPro"/>
</dbReference>
<dbReference type="STRING" id="1427518.XSR1_60006"/>
<evidence type="ECO:0000313" key="1">
    <source>
        <dbReference type="EMBL" id="CDL84957.1"/>
    </source>
</evidence>
<dbReference type="RefSeq" id="WP_038240868.1">
    <property type="nucleotide sequence ID" value="NZ_CAWLWS010000121.1"/>
</dbReference>
<accession>W1J2J2</accession>
<dbReference type="SUPFAM" id="SSF51695">
    <property type="entry name" value="PLC-like phosphodiesterases"/>
    <property type="match status" value="1"/>
</dbReference>
<name>W1J2J2_9GAMM</name>
<evidence type="ECO:0008006" key="3">
    <source>
        <dbReference type="Google" id="ProtNLM"/>
    </source>
</evidence>
<dbReference type="AlphaFoldDB" id="W1J2J2"/>
<dbReference type="InterPro" id="IPR017946">
    <property type="entry name" value="PLC-like_Pdiesterase_TIM-brl"/>
</dbReference>
<keyword evidence="2" id="KW-1185">Reference proteome</keyword>
<protein>
    <recommendedName>
        <fullName evidence="3">Phosphatidylinositol diacylglycerol-lyase</fullName>
    </recommendedName>
</protein>
<dbReference type="PANTHER" id="PTHR13593:SF113">
    <property type="entry name" value="SI:DKEY-266F7.9"/>
    <property type="match status" value="1"/>
</dbReference>
<comment type="caution">
    <text evidence="1">The sequence shown here is derived from an EMBL/GenBank/DDBJ whole genome shotgun (WGS) entry which is preliminary data.</text>
</comment>
<dbReference type="Proteomes" id="UP000019202">
    <property type="component" value="Unassembled WGS sequence"/>
</dbReference>
<dbReference type="OrthoDB" id="2079904at2"/>
<dbReference type="GO" id="GO:0006629">
    <property type="term" value="P:lipid metabolic process"/>
    <property type="evidence" value="ECO:0007669"/>
    <property type="project" value="InterPro"/>
</dbReference>
<organism evidence="1 2">
    <name type="scientific">Xenorhabdus szentirmaii DSM 16338</name>
    <dbReference type="NCBI Taxonomy" id="1427518"/>
    <lineage>
        <taxon>Bacteria</taxon>
        <taxon>Pseudomonadati</taxon>
        <taxon>Pseudomonadota</taxon>
        <taxon>Gammaproteobacteria</taxon>
        <taxon>Enterobacterales</taxon>
        <taxon>Morganellaceae</taxon>
        <taxon>Xenorhabdus</taxon>
    </lineage>
</organism>
<evidence type="ECO:0000313" key="2">
    <source>
        <dbReference type="Proteomes" id="UP000019202"/>
    </source>
</evidence>
<dbReference type="Gene3D" id="3.20.20.190">
    <property type="entry name" value="Phosphatidylinositol (PI) phosphodiesterase"/>
    <property type="match status" value="1"/>
</dbReference>
<reference evidence="1" key="1">
    <citation type="submission" date="2013-11" db="EMBL/GenBank/DDBJ databases">
        <title>Draft genome sequence and annotation of the entomopathogenic bacteria, Xenorhabdus cabanillasi strain JM26 and Xenorhabdus szentirmai strain DSM 16338.</title>
        <authorList>
            <person name="Gualtieri M."/>
            <person name="Ogier J.C."/>
            <person name="Pages S."/>
            <person name="Givaudan A."/>
            <person name="Gaudriault S."/>
        </authorList>
    </citation>
    <scope>NUCLEOTIDE SEQUENCE [LARGE SCALE GENOMIC DNA]</scope>
    <source>
        <strain evidence="1">DSM 16338</strain>
    </source>
</reference>
<dbReference type="PANTHER" id="PTHR13593">
    <property type="match status" value="1"/>
</dbReference>
<dbReference type="EMBL" id="CBXF010000121">
    <property type="protein sequence ID" value="CDL84957.1"/>
    <property type="molecule type" value="Genomic_DNA"/>
</dbReference>
<proteinExistence type="predicted"/>
<gene>
    <name evidence="1" type="ORF">XSR1_60006</name>
</gene>